<keyword evidence="3" id="KW-1185">Reference proteome</keyword>
<name>A0A6A6DNK5_9PEZI</name>
<evidence type="ECO:0000259" key="1">
    <source>
        <dbReference type="Pfam" id="PF13843"/>
    </source>
</evidence>
<sequence>LREAYKRYWNPGTHVTVDKCIEGFTSPISDTVNIPTKPNPIGFKIWVLAQIGYVLDLLWHKDQGPQRLYKKWEQQGFNKTQAIVLKLMTRMPNQGHGHVVWLDNLFTSSKLLSTLRDLGIGAAGTVR</sequence>
<evidence type="ECO:0000313" key="3">
    <source>
        <dbReference type="Proteomes" id="UP000800200"/>
    </source>
</evidence>
<dbReference type="InterPro" id="IPR029526">
    <property type="entry name" value="PGBD"/>
</dbReference>
<dbReference type="OrthoDB" id="3903104at2759"/>
<evidence type="ECO:0000313" key="2">
    <source>
        <dbReference type="EMBL" id="KAF2181071.1"/>
    </source>
</evidence>
<accession>A0A6A6DNK5</accession>
<protein>
    <recommendedName>
        <fullName evidence="1">PiggyBac transposable element-derived protein domain-containing protein</fullName>
    </recommendedName>
</protein>
<feature type="domain" description="PiggyBac transposable element-derived protein" evidence="1">
    <location>
        <begin position="3"/>
        <end position="127"/>
    </location>
</feature>
<dbReference type="EMBL" id="ML994654">
    <property type="protein sequence ID" value="KAF2181071.1"/>
    <property type="molecule type" value="Genomic_DNA"/>
</dbReference>
<dbReference type="PANTHER" id="PTHR46599:SF3">
    <property type="entry name" value="PIGGYBAC TRANSPOSABLE ELEMENT-DERIVED PROTEIN 4"/>
    <property type="match status" value="1"/>
</dbReference>
<reference evidence="2" key="1">
    <citation type="journal article" date="2020" name="Stud. Mycol.">
        <title>101 Dothideomycetes genomes: a test case for predicting lifestyles and emergence of pathogens.</title>
        <authorList>
            <person name="Haridas S."/>
            <person name="Albert R."/>
            <person name="Binder M."/>
            <person name="Bloem J."/>
            <person name="Labutti K."/>
            <person name="Salamov A."/>
            <person name="Andreopoulos B."/>
            <person name="Baker S."/>
            <person name="Barry K."/>
            <person name="Bills G."/>
            <person name="Bluhm B."/>
            <person name="Cannon C."/>
            <person name="Castanera R."/>
            <person name="Culley D."/>
            <person name="Daum C."/>
            <person name="Ezra D."/>
            <person name="Gonzalez J."/>
            <person name="Henrissat B."/>
            <person name="Kuo A."/>
            <person name="Liang C."/>
            <person name="Lipzen A."/>
            <person name="Lutzoni F."/>
            <person name="Magnuson J."/>
            <person name="Mondo S."/>
            <person name="Nolan M."/>
            <person name="Ohm R."/>
            <person name="Pangilinan J."/>
            <person name="Park H.-J."/>
            <person name="Ramirez L."/>
            <person name="Alfaro M."/>
            <person name="Sun H."/>
            <person name="Tritt A."/>
            <person name="Yoshinaga Y."/>
            <person name="Zwiers L.-H."/>
            <person name="Turgeon B."/>
            <person name="Goodwin S."/>
            <person name="Spatafora J."/>
            <person name="Crous P."/>
            <person name="Grigoriev I."/>
        </authorList>
    </citation>
    <scope>NUCLEOTIDE SEQUENCE</scope>
    <source>
        <strain evidence="2">CBS 207.26</strain>
    </source>
</reference>
<gene>
    <name evidence="2" type="ORF">K469DRAFT_533544</name>
</gene>
<feature type="non-terminal residue" evidence="2">
    <location>
        <position position="127"/>
    </location>
</feature>
<proteinExistence type="predicted"/>
<dbReference type="Pfam" id="PF13843">
    <property type="entry name" value="DDE_Tnp_1_7"/>
    <property type="match status" value="1"/>
</dbReference>
<dbReference type="Proteomes" id="UP000800200">
    <property type="component" value="Unassembled WGS sequence"/>
</dbReference>
<organism evidence="2 3">
    <name type="scientific">Zopfia rhizophila CBS 207.26</name>
    <dbReference type="NCBI Taxonomy" id="1314779"/>
    <lineage>
        <taxon>Eukaryota</taxon>
        <taxon>Fungi</taxon>
        <taxon>Dikarya</taxon>
        <taxon>Ascomycota</taxon>
        <taxon>Pezizomycotina</taxon>
        <taxon>Dothideomycetes</taxon>
        <taxon>Dothideomycetes incertae sedis</taxon>
        <taxon>Zopfiaceae</taxon>
        <taxon>Zopfia</taxon>
    </lineage>
</organism>
<dbReference type="AlphaFoldDB" id="A0A6A6DNK5"/>
<dbReference type="PANTHER" id="PTHR46599">
    <property type="entry name" value="PIGGYBAC TRANSPOSABLE ELEMENT-DERIVED PROTEIN 4"/>
    <property type="match status" value="1"/>
</dbReference>
<feature type="non-terminal residue" evidence="2">
    <location>
        <position position="1"/>
    </location>
</feature>